<dbReference type="EMBL" id="BAABDD010000011">
    <property type="protein sequence ID" value="GAA3746051.1"/>
    <property type="molecule type" value="Genomic_DNA"/>
</dbReference>
<evidence type="ECO:0000256" key="2">
    <source>
        <dbReference type="ARBA" id="ARBA00022980"/>
    </source>
</evidence>
<keyword evidence="8" id="KW-1185">Reference proteome</keyword>
<dbReference type="PANTHER" id="PTHR33343">
    <property type="entry name" value="54S RIBOSOMAL PROTEIN BL35M"/>
    <property type="match status" value="1"/>
</dbReference>
<comment type="caution">
    <text evidence="7">The sequence shown here is derived from an EMBL/GenBank/DDBJ whole genome shotgun (WGS) entry which is preliminary data.</text>
</comment>
<dbReference type="GO" id="GO:0005840">
    <property type="term" value="C:ribosome"/>
    <property type="evidence" value="ECO:0007669"/>
    <property type="project" value="UniProtKB-KW"/>
</dbReference>
<feature type="region of interest" description="Disordered" evidence="6">
    <location>
        <begin position="27"/>
        <end position="63"/>
    </location>
</feature>
<comment type="similarity">
    <text evidence="1 4 5">Belongs to the bacterial ribosomal protein bL35 family.</text>
</comment>
<dbReference type="InterPro" id="IPR001706">
    <property type="entry name" value="Ribosomal_bL35"/>
</dbReference>
<dbReference type="Proteomes" id="UP001500908">
    <property type="component" value="Unassembled WGS sequence"/>
</dbReference>
<reference evidence="8" key="1">
    <citation type="journal article" date="2019" name="Int. J. Syst. Evol. Microbiol.">
        <title>The Global Catalogue of Microorganisms (GCM) 10K type strain sequencing project: providing services to taxonomists for standard genome sequencing and annotation.</title>
        <authorList>
            <consortium name="The Broad Institute Genomics Platform"/>
            <consortium name="The Broad Institute Genome Sequencing Center for Infectious Disease"/>
            <person name="Wu L."/>
            <person name="Ma J."/>
        </authorList>
    </citation>
    <scope>NUCLEOTIDE SEQUENCE [LARGE SCALE GENOMIC DNA]</scope>
    <source>
        <strain evidence="8">JCM 17137</strain>
    </source>
</reference>
<dbReference type="InterPro" id="IPR037229">
    <property type="entry name" value="Ribosomal_bL35_sf"/>
</dbReference>
<dbReference type="Gene3D" id="4.10.410.60">
    <property type="match status" value="1"/>
</dbReference>
<evidence type="ECO:0000256" key="1">
    <source>
        <dbReference type="ARBA" id="ARBA00006598"/>
    </source>
</evidence>
<gene>
    <name evidence="4 7" type="primary">rpmI</name>
    <name evidence="7" type="ORF">GCM10022402_26960</name>
</gene>
<dbReference type="RefSeq" id="WP_344971575.1">
    <property type="nucleotide sequence ID" value="NZ_BAABDD010000011.1"/>
</dbReference>
<evidence type="ECO:0000256" key="4">
    <source>
        <dbReference type="HAMAP-Rule" id="MF_00514"/>
    </source>
</evidence>
<dbReference type="HAMAP" id="MF_00514">
    <property type="entry name" value="Ribosomal_bL35"/>
    <property type="match status" value="1"/>
</dbReference>
<evidence type="ECO:0000256" key="6">
    <source>
        <dbReference type="SAM" id="MobiDB-lite"/>
    </source>
</evidence>
<organism evidence="7 8">
    <name type="scientific">Salinactinospora qingdaonensis</name>
    <dbReference type="NCBI Taxonomy" id="702744"/>
    <lineage>
        <taxon>Bacteria</taxon>
        <taxon>Bacillati</taxon>
        <taxon>Actinomycetota</taxon>
        <taxon>Actinomycetes</taxon>
        <taxon>Streptosporangiales</taxon>
        <taxon>Nocardiopsidaceae</taxon>
        <taxon>Salinactinospora</taxon>
    </lineage>
</organism>
<dbReference type="PRINTS" id="PR00064">
    <property type="entry name" value="RIBOSOMALL35"/>
</dbReference>
<dbReference type="InterPro" id="IPR021137">
    <property type="entry name" value="Ribosomal_bL35-like"/>
</dbReference>
<evidence type="ECO:0000256" key="3">
    <source>
        <dbReference type="ARBA" id="ARBA00023274"/>
    </source>
</evidence>
<keyword evidence="2 4" id="KW-0689">Ribosomal protein</keyword>
<dbReference type="PANTHER" id="PTHR33343:SF1">
    <property type="entry name" value="LARGE RIBOSOMAL SUBUNIT PROTEIN BL35M"/>
    <property type="match status" value="1"/>
</dbReference>
<sequence length="63" mass="7349">MPKNKSHSGANKRFRVTGSGKIMRRRANKNHLLEHKSSKRTRRLSKEVPMARADSRRIKKLLP</sequence>
<dbReference type="SUPFAM" id="SSF143034">
    <property type="entry name" value="L35p-like"/>
    <property type="match status" value="1"/>
</dbReference>
<evidence type="ECO:0000256" key="5">
    <source>
        <dbReference type="RuleBase" id="RU000568"/>
    </source>
</evidence>
<evidence type="ECO:0000313" key="7">
    <source>
        <dbReference type="EMBL" id="GAA3746051.1"/>
    </source>
</evidence>
<proteinExistence type="inferred from homology"/>
<dbReference type="Pfam" id="PF01632">
    <property type="entry name" value="Ribosomal_L35p"/>
    <property type="match status" value="1"/>
</dbReference>
<name>A0ABP7FQW8_9ACTN</name>
<dbReference type="NCBIfam" id="TIGR00001">
    <property type="entry name" value="rpmI_bact"/>
    <property type="match status" value="1"/>
</dbReference>
<accession>A0ABP7FQW8</accession>
<evidence type="ECO:0000313" key="8">
    <source>
        <dbReference type="Proteomes" id="UP001500908"/>
    </source>
</evidence>
<protein>
    <recommendedName>
        <fullName evidence="4">Large ribosomal subunit protein bL35</fullName>
    </recommendedName>
</protein>
<keyword evidence="3 4" id="KW-0687">Ribonucleoprotein</keyword>
<dbReference type="InterPro" id="IPR018265">
    <property type="entry name" value="Ribosomal_bL35_CS"/>
</dbReference>
<feature type="region of interest" description="Disordered" evidence="6">
    <location>
        <begin position="1"/>
        <end position="20"/>
    </location>
</feature>
<dbReference type="PROSITE" id="PS00936">
    <property type="entry name" value="RIBOSOMAL_L35"/>
    <property type="match status" value="1"/>
</dbReference>
<feature type="compositionally biased region" description="Basic residues" evidence="6">
    <location>
        <begin position="1"/>
        <end position="15"/>
    </location>
</feature>